<dbReference type="Gene3D" id="3.30.70.270">
    <property type="match status" value="1"/>
</dbReference>
<proteinExistence type="predicted"/>
<evidence type="ECO:0000313" key="3">
    <source>
        <dbReference type="Proteomes" id="UP001420932"/>
    </source>
</evidence>
<dbReference type="AlphaFoldDB" id="A0AAP0ESV9"/>
<evidence type="ECO:0000256" key="1">
    <source>
        <dbReference type="SAM" id="MobiDB-lite"/>
    </source>
</evidence>
<comment type="caution">
    <text evidence="2">The sequence shown here is derived from an EMBL/GenBank/DDBJ whole genome shotgun (WGS) entry which is preliminary data.</text>
</comment>
<dbReference type="Proteomes" id="UP001420932">
    <property type="component" value="Unassembled WGS sequence"/>
</dbReference>
<dbReference type="InterPro" id="IPR043128">
    <property type="entry name" value="Rev_trsase/Diguanyl_cyclase"/>
</dbReference>
<feature type="region of interest" description="Disordered" evidence="1">
    <location>
        <begin position="162"/>
        <end position="249"/>
    </location>
</feature>
<protein>
    <submittedName>
        <fullName evidence="2">Uncharacterized protein</fullName>
    </submittedName>
</protein>
<keyword evidence="3" id="KW-1185">Reference proteome</keyword>
<evidence type="ECO:0000313" key="2">
    <source>
        <dbReference type="EMBL" id="KAK9099051.1"/>
    </source>
</evidence>
<feature type="compositionally biased region" description="Basic and acidic residues" evidence="1">
    <location>
        <begin position="208"/>
        <end position="234"/>
    </location>
</feature>
<name>A0AAP0ESV9_9MAGN</name>
<feature type="compositionally biased region" description="Polar residues" evidence="1">
    <location>
        <begin position="164"/>
        <end position="192"/>
    </location>
</feature>
<accession>A0AAP0ESV9</accession>
<sequence>MGNKIGKIEEVDLRALGDFEGKFLRVQLASRSEVLLYKNIDTIFTIGDGFKWRFTGFYDNLGKEDRHHSWETDRLRQVIEKEMLKVEGYVAIFRDYQRPYRKTATQIRTIWILPESLEETGLTCSAGVAPNRLLAKGFHTCVGTGGEKQTTEWYKEKGIEVEKVSSQSAHPNKSETGNLPTSSSETTRQSFPKNKDESEVEPGSLLINKEKSEVEPGSKDHVHGCTDLQEKTSLTDHGSGFASRSIPEIDNDIKKVAESNKDDQMGSSSNNDKMKFAYLEYPFTRR</sequence>
<gene>
    <name evidence="2" type="ORF">Syun_026096</name>
</gene>
<dbReference type="EMBL" id="JBBNAF010000011">
    <property type="protein sequence ID" value="KAK9099051.1"/>
    <property type="molecule type" value="Genomic_DNA"/>
</dbReference>
<reference evidence="2 3" key="1">
    <citation type="submission" date="2024-01" db="EMBL/GenBank/DDBJ databases">
        <title>Genome assemblies of Stephania.</title>
        <authorList>
            <person name="Yang L."/>
        </authorList>
    </citation>
    <scope>NUCLEOTIDE SEQUENCE [LARGE SCALE GENOMIC DNA]</scope>
    <source>
        <strain evidence="2">YNDBR</strain>
        <tissue evidence="2">Leaf</tissue>
    </source>
</reference>
<organism evidence="2 3">
    <name type="scientific">Stephania yunnanensis</name>
    <dbReference type="NCBI Taxonomy" id="152371"/>
    <lineage>
        <taxon>Eukaryota</taxon>
        <taxon>Viridiplantae</taxon>
        <taxon>Streptophyta</taxon>
        <taxon>Embryophyta</taxon>
        <taxon>Tracheophyta</taxon>
        <taxon>Spermatophyta</taxon>
        <taxon>Magnoliopsida</taxon>
        <taxon>Ranunculales</taxon>
        <taxon>Menispermaceae</taxon>
        <taxon>Menispermoideae</taxon>
        <taxon>Cissampelideae</taxon>
        <taxon>Stephania</taxon>
    </lineage>
</organism>